<evidence type="ECO:0000313" key="3">
    <source>
        <dbReference type="Proteomes" id="UP001361239"/>
    </source>
</evidence>
<feature type="transmembrane region" description="Helical" evidence="1">
    <location>
        <begin position="12"/>
        <end position="33"/>
    </location>
</feature>
<proteinExistence type="predicted"/>
<reference evidence="2 3" key="1">
    <citation type="submission" date="2024-03" db="EMBL/GenBank/DDBJ databases">
        <authorList>
            <person name="Jo J.-H."/>
        </authorList>
    </citation>
    <scope>NUCLEOTIDE SEQUENCE [LARGE SCALE GENOMIC DNA]</scope>
    <source>
        <strain evidence="2 3">PS1R-30</strain>
    </source>
</reference>
<keyword evidence="1" id="KW-1133">Transmembrane helix</keyword>
<comment type="caution">
    <text evidence="2">The sequence shown here is derived from an EMBL/GenBank/DDBJ whole genome shotgun (WGS) entry which is preliminary data.</text>
</comment>
<accession>A0ABU8RSI1</accession>
<feature type="transmembrane region" description="Helical" evidence="1">
    <location>
        <begin position="39"/>
        <end position="60"/>
    </location>
</feature>
<gene>
    <name evidence="2" type="ORF">WG901_05305</name>
</gene>
<name>A0ABU8RSI1_9SPHN</name>
<organism evidence="2 3">
    <name type="scientific">Novosphingobium anseongense</name>
    <dbReference type="NCBI Taxonomy" id="3133436"/>
    <lineage>
        <taxon>Bacteria</taxon>
        <taxon>Pseudomonadati</taxon>
        <taxon>Pseudomonadota</taxon>
        <taxon>Alphaproteobacteria</taxon>
        <taxon>Sphingomonadales</taxon>
        <taxon>Sphingomonadaceae</taxon>
        <taxon>Novosphingobium</taxon>
    </lineage>
</organism>
<evidence type="ECO:0000256" key="1">
    <source>
        <dbReference type="SAM" id="Phobius"/>
    </source>
</evidence>
<dbReference type="EMBL" id="JBBHJZ010000001">
    <property type="protein sequence ID" value="MEJ5976040.1"/>
    <property type="molecule type" value="Genomic_DNA"/>
</dbReference>
<dbReference type="RefSeq" id="WP_339585962.1">
    <property type="nucleotide sequence ID" value="NZ_JBBHJZ010000001.1"/>
</dbReference>
<keyword evidence="1" id="KW-0472">Membrane</keyword>
<keyword evidence="3" id="KW-1185">Reference proteome</keyword>
<sequence length="67" mass="7347">MKPISLLDSLRVWAAVTGVLLVLGYFGALWGGAEPSQTLPMLAAAICGFELFLYAQDLWLKRGRRHG</sequence>
<protein>
    <submittedName>
        <fullName evidence="2">Uncharacterized protein</fullName>
    </submittedName>
</protein>
<keyword evidence="1" id="KW-0812">Transmembrane</keyword>
<dbReference type="Proteomes" id="UP001361239">
    <property type="component" value="Unassembled WGS sequence"/>
</dbReference>
<evidence type="ECO:0000313" key="2">
    <source>
        <dbReference type="EMBL" id="MEJ5976040.1"/>
    </source>
</evidence>